<dbReference type="RefSeq" id="WP_015159044.1">
    <property type="nucleotide sequence ID" value="NC_019697.1"/>
</dbReference>
<reference evidence="1 2" key="1">
    <citation type="submission" date="2012-05" db="EMBL/GenBank/DDBJ databases">
        <title>Finished chromosome of genome of Chamaesiphon sp. PCC 6605.</title>
        <authorList>
            <consortium name="US DOE Joint Genome Institute"/>
            <person name="Gugger M."/>
            <person name="Coursin T."/>
            <person name="Rippka R."/>
            <person name="Tandeau De Marsac N."/>
            <person name="Huntemann M."/>
            <person name="Wei C.-L."/>
            <person name="Han J."/>
            <person name="Detter J.C."/>
            <person name="Han C."/>
            <person name="Tapia R."/>
            <person name="Chen A."/>
            <person name="Kyrpides N."/>
            <person name="Mavromatis K."/>
            <person name="Markowitz V."/>
            <person name="Szeto E."/>
            <person name="Ivanova N."/>
            <person name="Pagani I."/>
            <person name="Pati A."/>
            <person name="Goodwin L."/>
            <person name="Nordberg H.P."/>
            <person name="Cantor M.N."/>
            <person name="Hua S.X."/>
            <person name="Woyke T."/>
            <person name="Kerfeld C.A."/>
        </authorList>
    </citation>
    <scope>NUCLEOTIDE SEQUENCE [LARGE SCALE GENOMIC DNA]</scope>
    <source>
        <strain evidence="2">ATCC 27169 / PCC 6605</strain>
    </source>
</reference>
<evidence type="ECO:0000313" key="2">
    <source>
        <dbReference type="Proteomes" id="UP000010366"/>
    </source>
</evidence>
<dbReference type="STRING" id="1173020.Cha6605_1745"/>
<protein>
    <submittedName>
        <fullName evidence="1">Uncharacterized protein</fullName>
    </submittedName>
</protein>
<name>K9UDH7_CHAP6</name>
<organism evidence="1 2">
    <name type="scientific">Chamaesiphon minutus (strain ATCC 27169 / PCC 6605)</name>
    <dbReference type="NCBI Taxonomy" id="1173020"/>
    <lineage>
        <taxon>Bacteria</taxon>
        <taxon>Bacillati</taxon>
        <taxon>Cyanobacteriota</taxon>
        <taxon>Cyanophyceae</taxon>
        <taxon>Gomontiellales</taxon>
        <taxon>Chamaesiphonaceae</taxon>
        <taxon>Chamaesiphon</taxon>
    </lineage>
</organism>
<dbReference type="HOGENOM" id="CLU_2715021_0_0_3"/>
<sequence>MQNPFQYKTRFGLYRATIRAMDELSTTKRAWWIRQALFHCDREFPDFSEQLRELIYRPATLEDLTRSNEIKN</sequence>
<dbReference type="AlphaFoldDB" id="K9UDH7"/>
<keyword evidence="2" id="KW-1185">Reference proteome</keyword>
<accession>K9UDH7</accession>
<proteinExistence type="predicted"/>
<dbReference type="EMBL" id="CP003600">
    <property type="protein sequence ID" value="AFY92870.1"/>
    <property type="molecule type" value="Genomic_DNA"/>
</dbReference>
<gene>
    <name evidence="1" type="ORF">Cha6605_1745</name>
</gene>
<evidence type="ECO:0000313" key="1">
    <source>
        <dbReference type="EMBL" id="AFY92870.1"/>
    </source>
</evidence>
<dbReference type="Proteomes" id="UP000010366">
    <property type="component" value="Chromosome"/>
</dbReference>
<dbReference type="KEGG" id="cmp:Cha6605_1745"/>